<feature type="non-terminal residue" evidence="1">
    <location>
        <position position="118"/>
    </location>
</feature>
<name>X0T9I9_9ZZZZ</name>
<gene>
    <name evidence="1" type="ORF">S01H1_22592</name>
</gene>
<protein>
    <submittedName>
        <fullName evidence="1">Uncharacterized protein</fullName>
    </submittedName>
</protein>
<dbReference type="EMBL" id="BARS01012786">
    <property type="protein sequence ID" value="GAF90158.1"/>
    <property type="molecule type" value="Genomic_DNA"/>
</dbReference>
<proteinExistence type="predicted"/>
<organism evidence="1">
    <name type="scientific">marine sediment metagenome</name>
    <dbReference type="NCBI Taxonomy" id="412755"/>
    <lineage>
        <taxon>unclassified sequences</taxon>
        <taxon>metagenomes</taxon>
        <taxon>ecological metagenomes</taxon>
    </lineage>
</organism>
<evidence type="ECO:0000313" key="1">
    <source>
        <dbReference type="EMBL" id="GAF90158.1"/>
    </source>
</evidence>
<reference evidence="1" key="1">
    <citation type="journal article" date="2014" name="Front. Microbiol.">
        <title>High frequency of phylogenetically diverse reductive dehalogenase-homologous genes in deep subseafloor sedimentary metagenomes.</title>
        <authorList>
            <person name="Kawai M."/>
            <person name="Futagami T."/>
            <person name="Toyoda A."/>
            <person name="Takaki Y."/>
            <person name="Nishi S."/>
            <person name="Hori S."/>
            <person name="Arai W."/>
            <person name="Tsubouchi T."/>
            <person name="Morono Y."/>
            <person name="Uchiyama I."/>
            <person name="Ito T."/>
            <person name="Fujiyama A."/>
            <person name="Inagaki F."/>
            <person name="Takami H."/>
        </authorList>
    </citation>
    <scope>NUCLEOTIDE SEQUENCE</scope>
    <source>
        <strain evidence="1">Expedition CK06-06</strain>
    </source>
</reference>
<dbReference type="AlphaFoldDB" id="X0T9I9"/>
<comment type="caution">
    <text evidence="1">The sequence shown here is derived from an EMBL/GenBank/DDBJ whole genome shotgun (WGS) entry which is preliminary data.</text>
</comment>
<sequence>MSNISRNTESKFLLNNIQYNAPIEWQDAEIVADYVNDNIQPSLSTSEYIFPLEARKAVLDWFNGPLGGFEGMPFELILYNNLAQQESFKSFLDFTEGYQELLQDGRVIVNTVKEDGID</sequence>
<accession>X0T9I9</accession>